<gene>
    <name evidence="5" type="ORF">KY46_16565</name>
</gene>
<protein>
    <submittedName>
        <fullName evidence="5">MarR family transcriptional regulator</fullName>
    </submittedName>
</protein>
<sequence length="140" mass="16026">MNNNTLGFVMSDVTRLMRNLFKKRLKGQDLTLVQARALFYIARFEGVRQVELADMLEIKPISLVRLIDLLVEADLIERRPDPKDRRAYQIYLSATAQPHIDEILRVIKSIQDDALAGLSEAEIATVTFAFEKMRSNLSAF</sequence>
<dbReference type="STRING" id="265726.KY46_16565"/>
<dbReference type="PROSITE" id="PS50995">
    <property type="entry name" value="HTH_MARR_2"/>
    <property type="match status" value="1"/>
</dbReference>
<dbReference type="PANTHER" id="PTHR42756:SF1">
    <property type="entry name" value="TRANSCRIPTIONAL REPRESSOR OF EMRAB OPERON"/>
    <property type="match status" value="1"/>
</dbReference>
<organism evidence="5 6">
    <name type="scientific">Photobacterium halotolerans</name>
    <dbReference type="NCBI Taxonomy" id="265726"/>
    <lineage>
        <taxon>Bacteria</taxon>
        <taxon>Pseudomonadati</taxon>
        <taxon>Pseudomonadota</taxon>
        <taxon>Gammaproteobacteria</taxon>
        <taxon>Vibrionales</taxon>
        <taxon>Vibrionaceae</taxon>
        <taxon>Photobacterium</taxon>
    </lineage>
</organism>
<dbReference type="PROSITE" id="PS01117">
    <property type="entry name" value="HTH_MARR_1"/>
    <property type="match status" value="1"/>
</dbReference>
<keyword evidence="1" id="KW-0805">Transcription regulation</keyword>
<accession>A0A0F5V988</accession>
<dbReference type="InterPro" id="IPR036388">
    <property type="entry name" value="WH-like_DNA-bd_sf"/>
</dbReference>
<dbReference type="RefSeq" id="WP_046221736.1">
    <property type="nucleotide sequence ID" value="NZ_JWYV01000016.1"/>
</dbReference>
<comment type="caution">
    <text evidence="5">The sequence shown here is derived from an EMBL/GenBank/DDBJ whole genome shotgun (WGS) entry which is preliminary data.</text>
</comment>
<evidence type="ECO:0000313" key="6">
    <source>
        <dbReference type="Proteomes" id="UP000033633"/>
    </source>
</evidence>
<dbReference type="GO" id="GO:0003677">
    <property type="term" value="F:DNA binding"/>
    <property type="evidence" value="ECO:0007669"/>
    <property type="project" value="UniProtKB-KW"/>
</dbReference>
<evidence type="ECO:0000256" key="1">
    <source>
        <dbReference type="ARBA" id="ARBA00023015"/>
    </source>
</evidence>
<dbReference type="Proteomes" id="UP000033633">
    <property type="component" value="Unassembled WGS sequence"/>
</dbReference>
<dbReference type="Gene3D" id="1.10.10.10">
    <property type="entry name" value="Winged helix-like DNA-binding domain superfamily/Winged helix DNA-binding domain"/>
    <property type="match status" value="1"/>
</dbReference>
<keyword evidence="6" id="KW-1185">Reference proteome</keyword>
<evidence type="ECO:0000313" key="5">
    <source>
        <dbReference type="EMBL" id="KKC98740.1"/>
    </source>
</evidence>
<evidence type="ECO:0000259" key="4">
    <source>
        <dbReference type="PROSITE" id="PS50995"/>
    </source>
</evidence>
<dbReference type="InterPro" id="IPR036390">
    <property type="entry name" value="WH_DNA-bd_sf"/>
</dbReference>
<evidence type="ECO:0000256" key="2">
    <source>
        <dbReference type="ARBA" id="ARBA00023125"/>
    </source>
</evidence>
<dbReference type="AlphaFoldDB" id="A0A0F5V988"/>
<feature type="domain" description="HTH marR-type" evidence="4">
    <location>
        <begin position="3"/>
        <end position="135"/>
    </location>
</feature>
<keyword evidence="2" id="KW-0238">DNA-binding</keyword>
<dbReference type="PANTHER" id="PTHR42756">
    <property type="entry name" value="TRANSCRIPTIONAL REGULATOR, MARR"/>
    <property type="match status" value="1"/>
</dbReference>
<dbReference type="SUPFAM" id="SSF46785">
    <property type="entry name" value="Winged helix' DNA-binding domain"/>
    <property type="match status" value="1"/>
</dbReference>
<proteinExistence type="predicted"/>
<name>A0A0F5V988_9GAMM</name>
<dbReference type="EMBL" id="JWYV01000016">
    <property type="protein sequence ID" value="KKC98740.1"/>
    <property type="molecule type" value="Genomic_DNA"/>
</dbReference>
<dbReference type="Pfam" id="PF12802">
    <property type="entry name" value="MarR_2"/>
    <property type="match status" value="1"/>
</dbReference>
<dbReference type="PRINTS" id="PR00598">
    <property type="entry name" value="HTHMARR"/>
</dbReference>
<evidence type="ECO:0000256" key="3">
    <source>
        <dbReference type="ARBA" id="ARBA00023163"/>
    </source>
</evidence>
<reference evidence="5 6" key="1">
    <citation type="submission" date="2014-12" db="EMBL/GenBank/DDBJ databases">
        <title>Mercury Reductase activity and rhizosphere competence traits in the genome of root associated Photobacterium halotolerans MELD1.</title>
        <authorList>
            <person name="Mathew D.C."/>
            <person name="Huang C.-C."/>
        </authorList>
    </citation>
    <scope>NUCLEOTIDE SEQUENCE [LARGE SCALE GENOMIC DNA]</scope>
    <source>
        <strain evidence="5 6">MELD1</strain>
    </source>
</reference>
<dbReference type="PATRIC" id="fig|265726.11.peg.1578"/>
<keyword evidence="3" id="KW-0804">Transcription</keyword>
<dbReference type="InterPro" id="IPR000835">
    <property type="entry name" value="HTH_MarR-typ"/>
</dbReference>
<dbReference type="InterPro" id="IPR023187">
    <property type="entry name" value="Tscrpt_reg_MarR-type_CS"/>
</dbReference>
<dbReference type="GO" id="GO:0003700">
    <property type="term" value="F:DNA-binding transcription factor activity"/>
    <property type="evidence" value="ECO:0007669"/>
    <property type="project" value="InterPro"/>
</dbReference>
<dbReference type="OrthoDB" id="32523at2"/>
<dbReference type="SMART" id="SM00347">
    <property type="entry name" value="HTH_MARR"/>
    <property type="match status" value="1"/>
</dbReference>